<evidence type="ECO:0000313" key="1">
    <source>
        <dbReference type="Proteomes" id="UP000887565"/>
    </source>
</evidence>
<proteinExistence type="predicted"/>
<dbReference type="AlphaFoldDB" id="A0A915HVG3"/>
<organism evidence="1 2">
    <name type="scientific">Romanomermis culicivorax</name>
    <name type="common">Nematode worm</name>
    <dbReference type="NCBI Taxonomy" id="13658"/>
    <lineage>
        <taxon>Eukaryota</taxon>
        <taxon>Metazoa</taxon>
        <taxon>Ecdysozoa</taxon>
        <taxon>Nematoda</taxon>
        <taxon>Enoplea</taxon>
        <taxon>Dorylaimia</taxon>
        <taxon>Mermithida</taxon>
        <taxon>Mermithoidea</taxon>
        <taxon>Mermithidae</taxon>
        <taxon>Romanomermis</taxon>
    </lineage>
</organism>
<evidence type="ECO:0000313" key="2">
    <source>
        <dbReference type="WBParaSite" id="nRc.2.0.1.t05345-RA"/>
    </source>
</evidence>
<sequence>MYPTRIPLGRILMIKSAIRLIQKRRFSP</sequence>
<accession>A0A915HVG3</accession>
<keyword evidence="1" id="KW-1185">Reference proteome</keyword>
<protein>
    <submittedName>
        <fullName evidence="2">Uncharacterized protein</fullName>
    </submittedName>
</protein>
<dbReference type="WBParaSite" id="nRc.2.0.1.t05345-RA">
    <property type="protein sequence ID" value="nRc.2.0.1.t05345-RA"/>
    <property type="gene ID" value="nRc.2.0.1.g05345"/>
</dbReference>
<dbReference type="Proteomes" id="UP000887565">
    <property type="component" value="Unplaced"/>
</dbReference>
<reference evidence="2" key="1">
    <citation type="submission" date="2022-11" db="UniProtKB">
        <authorList>
            <consortium name="WormBaseParasite"/>
        </authorList>
    </citation>
    <scope>IDENTIFICATION</scope>
</reference>
<name>A0A915HVG3_ROMCU</name>